<dbReference type="Pfam" id="PF13205">
    <property type="entry name" value="Big_5"/>
    <property type="match status" value="1"/>
</dbReference>
<organism evidence="3 4">
    <name type="scientific">Paenimyroides marinum</name>
    <dbReference type="NCBI Taxonomy" id="1159016"/>
    <lineage>
        <taxon>Bacteria</taxon>
        <taxon>Pseudomonadati</taxon>
        <taxon>Bacteroidota</taxon>
        <taxon>Flavobacteriia</taxon>
        <taxon>Flavobacteriales</taxon>
        <taxon>Flavobacteriaceae</taxon>
        <taxon>Paenimyroides</taxon>
    </lineage>
</organism>
<dbReference type="STRING" id="1159016.SAMN02927937_02528"/>
<dbReference type="InterPro" id="IPR032812">
    <property type="entry name" value="SbsA_Ig"/>
</dbReference>
<evidence type="ECO:0000256" key="1">
    <source>
        <dbReference type="ARBA" id="ARBA00022729"/>
    </source>
</evidence>
<sequence>MQGKLKLMKFLRYFSFLLLLTLVLFTNCAKRGTITGGAKDTLAPVILSTLPENFSTSFDKKEIQINFDEYVKLNKVNQQLIISPPMETQPEIIPMGYPSKFIKIKIFDTLKPNTTYSFNFGESIQDNNEGNPYTNYKYVFSTGTYIDSLKASVTYKDAYSKKTSGLVNVLLYEATDFTDSTIYKKKPLYVASSRDSITSVDLENLKSGSYYLVALQEKSSNYRFDPKSDKIGFHPTPITLPTDSIYSLKLFQEEKSANAYRPSMVSQNKWLAGFEGDIKKLQLTVSGNNEPIASHFVKVPNKDSIYIFTPMAQYDSLQFRFKADAYEKIHTVTQRNVKLIDTLQVKFTKSGTIQYRDTVAFTTNTPVKTIDKNLIQLIGKDSLQIPFDLKLDSINNTVKVLFDKTEEEKYTLYLQPNSVTDFYDNSLKTEMIQRFQTNKLTDYGNISFTLEGSVHYPIIFELLNKDEKVYDYLYLTGDSTIEFRAIEPAKYFVRIIEDANGNQKWDTGNYLEKRQPENVIWFQKEFDIRANWELNETLGMPN</sequence>
<protein>
    <submittedName>
        <fullName evidence="3">Ig-like domain-containing protein</fullName>
    </submittedName>
</protein>
<evidence type="ECO:0000313" key="3">
    <source>
        <dbReference type="EMBL" id="SEH98208.1"/>
    </source>
</evidence>
<dbReference type="Proteomes" id="UP000199634">
    <property type="component" value="Unassembled WGS sequence"/>
</dbReference>
<name>A0A1H6MII4_9FLAO</name>
<gene>
    <name evidence="3" type="ORF">SAMN02927937_02528</name>
</gene>
<dbReference type="EMBL" id="FNXE01000046">
    <property type="protein sequence ID" value="SEH98208.1"/>
    <property type="molecule type" value="Genomic_DNA"/>
</dbReference>
<proteinExistence type="predicted"/>
<accession>A0A1H6MII4</accession>
<reference evidence="4" key="1">
    <citation type="submission" date="2016-10" db="EMBL/GenBank/DDBJ databases">
        <authorList>
            <person name="Varghese N."/>
            <person name="Submissions S."/>
        </authorList>
    </citation>
    <scope>NUCLEOTIDE SEQUENCE [LARGE SCALE GENOMIC DNA]</scope>
    <source>
        <strain evidence="4">CGMCC 1.10825</strain>
    </source>
</reference>
<evidence type="ECO:0000313" key="4">
    <source>
        <dbReference type="Proteomes" id="UP000199634"/>
    </source>
</evidence>
<keyword evidence="4" id="KW-1185">Reference proteome</keyword>
<keyword evidence="1" id="KW-0732">Signal</keyword>
<feature type="domain" description="SbsA Ig-like" evidence="2">
    <location>
        <begin position="40"/>
        <end position="142"/>
    </location>
</feature>
<dbReference type="AlphaFoldDB" id="A0A1H6MII4"/>
<evidence type="ECO:0000259" key="2">
    <source>
        <dbReference type="Pfam" id="PF13205"/>
    </source>
</evidence>